<dbReference type="InterPro" id="IPR052085">
    <property type="entry name" value="WD-SAM-U-box"/>
</dbReference>
<dbReference type="Gene3D" id="2.60.200.20">
    <property type="match status" value="2"/>
</dbReference>
<dbReference type="EMBL" id="HBIW01004041">
    <property type="protein sequence ID" value="CAE0687884.1"/>
    <property type="molecule type" value="Transcribed_RNA"/>
</dbReference>
<evidence type="ECO:0000313" key="6">
    <source>
        <dbReference type="EMBL" id="CAH0380292.1"/>
    </source>
</evidence>
<organism evidence="5">
    <name type="scientific">Pelagomonas calceolata</name>
    <dbReference type="NCBI Taxonomy" id="35677"/>
    <lineage>
        <taxon>Eukaryota</taxon>
        <taxon>Sar</taxon>
        <taxon>Stramenopiles</taxon>
        <taxon>Ochrophyta</taxon>
        <taxon>Pelagophyceae</taxon>
        <taxon>Pelagomonadales</taxon>
        <taxon>Pelagomonadaceae</taxon>
        <taxon>Pelagomonas</taxon>
    </lineage>
</organism>
<dbReference type="GO" id="GO:0004842">
    <property type="term" value="F:ubiquitin-protein transferase activity"/>
    <property type="evidence" value="ECO:0007669"/>
    <property type="project" value="InterPro"/>
</dbReference>
<proteinExistence type="predicted"/>
<evidence type="ECO:0000313" key="5">
    <source>
        <dbReference type="EMBL" id="CAE0687885.1"/>
    </source>
</evidence>
<evidence type="ECO:0000313" key="4">
    <source>
        <dbReference type="EMBL" id="CAE0687884.1"/>
    </source>
</evidence>
<name>A0A6S8S2A9_9STRA</name>
<feature type="domain" description="U-box" evidence="3">
    <location>
        <begin position="37"/>
        <end position="110"/>
    </location>
</feature>
<dbReference type="CDD" id="cd00060">
    <property type="entry name" value="FHA"/>
    <property type="match status" value="2"/>
</dbReference>
<dbReference type="InterPro" id="IPR013083">
    <property type="entry name" value="Znf_RING/FYVE/PHD"/>
</dbReference>
<protein>
    <recommendedName>
        <fullName evidence="8">RING-type E3 ubiquitin transferase</fullName>
    </recommendedName>
</protein>
<evidence type="ECO:0000256" key="1">
    <source>
        <dbReference type="SAM" id="MobiDB-lite"/>
    </source>
</evidence>
<dbReference type="Pfam" id="PF00498">
    <property type="entry name" value="FHA"/>
    <property type="match status" value="2"/>
</dbReference>
<accession>A0A6S8S2A9</accession>
<reference evidence="6" key="2">
    <citation type="submission" date="2021-11" db="EMBL/GenBank/DDBJ databases">
        <authorList>
            <consortium name="Genoscope - CEA"/>
            <person name="William W."/>
        </authorList>
    </citation>
    <scope>NUCLEOTIDE SEQUENCE</scope>
</reference>
<dbReference type="Gene3D" id="3.30.40.10">
    <property type="entry name" value="Zinc/RING finger domain, C3HC4 (zinc finger)"/>
    <property type="match status" value="1"/>
</dbReference>
<dbReference type="OrthoDB" id="424220at2759"/>
<dbReference type="PANTHER" id="PTHR46573:SF1">
    <property type="entry name" value="WD REPEAT, SAM AND U-BOX DOMAIN-CONTAINING PROTEIN 1"/>
    <property type="match status" value="1"/>
</dbReference>
<dbReference type="SUPFAM" id="SSF57850">
    <property type="entry name" value="RING/U-box"/>
    <property type="match status" value="1"/>
</dbReference>
<dbReference type="SUPFAM" id="SSF49879">
    <property type="entry name" value="SMAD/FHA domain"/>
    <property type="match status" value="2"/>
</dbReference>
<keyword evidence="7" id="KW-1185">Reference proteome</keyword>
<dbReference type="PANTHER" id="PTHR46573">
    <property type="entry name" value="WD REPEAT, SAM AND U-BOX DOMAIN-CONTAINING PROTEIN 1"/>
    <property type="match status" value="1"/>
</dbReference>
<feature type="domain" description="FHA" evidence="2">
    <location>
        <begin position="158"/>
        <end position="203"/>
    </location>
</feature>
<evidence type="ECO:0000259" key="2">
    <source>
        <dbReference type="PROSITE" id="PS50006"/>
    </source>
</evidence>
<gene>
    <name evidence="4" type="ORF">PCAL00307_LOCUS3318</name>
    <name evidence="5" type="ORF">PCAL00307_LOCUS3319</name>
    <name evidence="6" type="ORF">PECAL_6P19340</name>
</gene>
<sequence length="352" mass="38856">MADTPRDADDGRDTMEPKSSPPETQRPIVVPLGAHQMLRDEFTCPITRQLMRQPVIASDGHTYDRQAIETWLLTHDTSPKSGEVLSSNALVPNHNLKRLVDDLVREGGAGLYEKCEEKIERHACIEKEPVLLLKCLGPAESEWHGRTFEVRSEGCIGGRRRGDDDTTLFMAFGDATVSRRHFEISRQGDGFYVSDLKSASGTFTRLRAEHALRTGEVFLVGKHQLRVVSVESNPPHLELQCVQPEGSPLQHQVFDVGTAGATLGRKASHVIAFSRDVDGTPVGVDSSVSNEHATITYDVGKGGFVLRDASSTNGTWVRLREERVPLSSNDELLVGSIRFLCTATETIVERDM</sequence>
<dbReference type="Proteomes" id="UP000789595">
    <property type="component" value="Unassembled WGS sequence"/>
</dbReference>
<evidence type="ECO:0000313" key="7">
    <source>
        <dbReference type="Proteomes" id="UP000789595"/>
    </source>
</evidence>
<feature type="region of interest" description="Disordered" evidence="1">
    <location>
        <begin position="1"/>
        <end position="28"/>
    </location>
</feature>
<dbReference type="AlphaFoldDB" id="A0A6S8S2A9"/>
<feature type="compositionally biased region" description="Basic and acidic residues" evidence="1">
    <location>
        <begin position="1"/>
        <end position="16"/>
    </location>
</feature>
<reference evidence="5" key="1">
    <citation type="submission" date="2021-01" db="EMBL/GenBank/DDBJ databases">
        <authorList>
            <person name="Corre E."/>
            <person name="Pelletier E."/>
            <person name="Niang G."/>
            <person name="Scheremetjew M."/>
            <person name="Finn R."/>
            <person name="Kale V."/>
            <person name="Holt S."/>
            <person name="Cochrane G."/>
            <person name="Meng A."/>
            <person name="Brown T."/>
            <person name="Cohen L."/>
        </authorList>
    </citation>
    <scope>NUCLEOTIDE SEQUENCE</scope>
    <source>
        <strain evidence="5">CCMP1756</strain>
    </source>
</reference>
<dbReference type="SMART" id="SM00240">
    <property type="entry name" value="FHA"/>
    <property type="match status" value="2"/>
</dbReference>
<dbReference type="CDD" id="cd16655">
    <property type="entry name" value="RING-Ubox_WDSUB1-like"/>
    <property type="match status" value="1"/>
</dbReference>
<dbReference type="SMART" id="SM00504">
    <property type="entry name" value="Ubox"/>
    <property type="match status" value="1"/>
</dbReference>
<evidence type="ECO:0008006" key="8">
    <source>
        <dbReference type="Google" id="ProtNLM"/>
    </source>
</evidence>
<dbReference type="InterPro" id="IPR000253">
    <property type="entry name" value="FHA_dom"/>
</dbReference>
<dbReference type="GO" id="GO:0016567">
    <property type="term" value="P:protein ubiquitination"/>
    <property type="evidence" value="ECO:0007669"/>
    <property type="project" value="InterPro"/>
</dbReference>
<dbReference type="PROSITE" id="PS50006">
    <property type="entry name" value="FHA_DOMAIN"/>
    <property type="match status" value="2"/>
</dbReference>
<evidence type="ECO:0000259" key="3">
    <source>
        <dbReference type="PROSITE" id="PS51698"/>
    </source>
</evidence>
<dbReference type="EMBL" id="HBIW01004042">
    <property type="protein sequence ID" value="CAE0687885.1"/>
    <property type="molecule type" value="Transcribed_RNA"/>
</dbReference>
<dbReference type="EMBL" id="CAKKNE010000006">
    <property type="protein sequence ID" value="CAH0380292.1"/>
    <property type="molecule type" value="Genomic_DNA"/>
</dbReference>
<dbReference type="Pfam" id="PF04564">
    <property type="entry name" value="U-box"/>
    <property type="match status" value="1"/>
</dbReference>
<dbReference type="InterPro" id="IPR003613">
    <property type="entry name" value="Ubox_domain"/>
</dbReference>
<feature type="domain" description="FHA" evidence="2">
    <location>
        <begin position="261"/>
        <end position="322"/>
    </location>
</feature>
<dbReference type="PROSITE" id="PS51698">
    <property type="entry name" value="U_BOX"/>
    <property type="match status" value="1"/>
</dbReference>
<dbReference type="InterPro" id="IPR008984">
    <property type="entry name" value="SMAD_FHA_dom_sf"/>
</dbReference>